<evidence type="ECO:0000313" key="3">
    <source>
        <dbReference type="Proteomes" id="UP000708298"/>
    </source>
</evidence>
<reference evidence="2" key="2">
    <citation type="submission" date="2021-01" db="EMBL/GenBank/DDBJ databases">
        <authorList>
            <person name="Mieszkin S."/>
            <person name="Pouder E."/>
            <person name="Alain K."/>
        </authorList>
    </citation>
    <scope>NUCLEOTIDE SEQUENCE</scope>
    <source>
        <strain evidence="2">HW T2.11</strain>
    </source>
</reference>
<keyword evidence="3" id="KW-1185">Reference proteome</keyword>
<dbReference type="InterPro" id="IPR025272">
    <property type="entry name" value="SocA_Panacea"/>
</dbReference>
<evidence type="ECO:0000259" key="1">
    <source>
        <dbReference type="Pfam" id="PF13274"/>
    </source>
</evidence>
<sequence length="180" mass="20066">MTTRRVIRFKFAADKALAAIHWMVCQSQPLDLHTMLKTCYFADKALLNSEGRPIFGATYRAMKFGPVPLEIYEMAKGEPLWLAELGLPQFPWQLKGYRLSLDSNCQPDTGALSEQDLAALEDALAYAKSLSFNGRTAATHGADWQAADLGVMRYEDMLDETPGRAGQIAELSEMAPFMRL</sequence>
<name>A0A963YUN7_9PROT</name>
<accession>A0A963YUN7</accession>
<dbReference type="Pfam" id="PF13274">
    <property type="entry name" value="SocA_Panacea"/>
    <property type="match status" value="1"/>
</dbReference>
<comment type="caution">
    <text evidence="2">The sequence shown here is derived from an EMBL/GenBank/DDBJ whole genome shotgun (WGS) entry which is preliminary data.</text>
</comment>
<proteinExistence type="predicted"/>
<dbReference type="RefSeq" id="WP_227322992.1">
    <property type="nucleotide sequence ID" value="NZ_JAESVB010000012.1"/>
</dbReference>
<feature type="domain" description="Antitoxin SocA-like Panacea" evidence="1">
    <location>
        <begin position="36"/>
        <end position="144"/>
    </location>
</feature>
<organism evidence="2 3">
    <name type="scientific">Acidisoma silvae</name>
    <dbReference type="NCBI Taxonomy" id="2802396"/>
    <lineage>
        <taxon>Bacteria</taxon>
        <taxon>Pseudomonadati</taxon>
        <taxon>Pseudomonadota</taxon>
        <taxon>Alphaproteobacteria</taxon>
        <taxon>Acetobacterales</taxon>
        <taxon>Acidocellaceae</taxon>
        <taxon>Acidisoma</taxon>
    </lineage>
</organism>
<protein>
    <submittedName>
        <fullName evidence="2">SocA family protein</fullName>
    </submittedName>
</protein>
<dbReference type="AlphaFoldDB" id="A0A963YUN7"/>
<dbReference type="Proteomes" id="UP000708298">
    <property type="component" value="Unassembled WGS sequence"/>
</dbReference>
<reference evidence="2" key="1">
    <citation type="journal article" date="2021" name="Microorganisms">
        <title>Acidisoma silvae sp. nov. and Acidisomacellulosilytica sp. nov., Two Acidophilic Bacteria Isolated from Decaying Wood, Hydrolyzing Cellulose and Producing Poly-3-hydroxybutyrate.</title>
        <authorList>
            <person name="Mieszkin S."/>
            <person name="Pouder E."/>
            <person name="Uroz S."/>
            <person name="Simon-Colin C."/>
            <person name="Alain K."/>
        </authorList>
    </citation>
    <scope>NUCLEOTIDE SEQUENCE</scope>
    <source>
        <strain evidence="2">HW T2.11</strain>
    </source>
</reference>
<dbReference type="EMBL" id="JAESVB010000012">
    <property type="protein sequence ID" value="MCB8877339.1"/>
    <property type="molecule type" value="Genomic_DNA"/>
</dbReference>
<gene>
    <name evidence="2" type="ORF">ASILVAE211_19235</name>
</gene>
<evidence type="ECO:0000313" key="2">
    <source>
        <dbReference type="EMBL" id="MCB8877339.1"/>
    </source>
</evidence>